<dbReference type="SUPFAM" id="SSF47413">
    <property type="entry name" value="lambda repressor-like DNA-binding domains"/>
    <property type="match status" value="1"/>
</dbReference>
<dbReference type="Proteomes" id="UP000288361">
    <property type="component" value="Unassembled WGS sequence"/>
</dbReference>
<gene>
    <name evidence="2" type="ORF">CWI73_11585</name>
</gene>
<dbReference type="PROSITE" id="PS50943">
    <property type="entry name" value="HTH_CROC1"/>
    <property type="match status" value="1"/>
</dbReference>
<dbReference type="InterPro" id="IPR010982">
    <property type="entry name" value="Lambda_DNA-bd_dom_sf"/>
</dbReference>
<comment type="caution">
    <text evidence="2">The sequence shown here is derived from an EMBL/GenBank/DDBJ whole genome shotgun (WGS) entry which is preliminary data.</text>
</comment>
<dbReference type="GO" id="GO:0003677">
    <property type="term" value="F:DNA binding"/>
    <property type="evidence" value="ECO:0007669"/>
    <property type="project" value="InterPro"/>
</dbReference>
<dbReference type="Gene3D" id="1.10.260.40">
    <property type="entry name" value="lambda repressor-like DNA-binding domains"/>
    <property type="match status" value="1"/>
</dbReference>
<dbReference type="CDD" id="cd00093">
    <property type="entry name" value="HTH_XRE"/>
    <property type="match status" value="1"/>
</dbReference>
<dbReference type="Pfam" id="PF01381">
    <property type="entry name" value="HTH_3"/>
    <property type="match status" value="1"/>
</dbReference>
<accession>A0A432YIC8</accession>
<dbReference type="InterPro" id="IPR001387">
    <property type="entry name" value="Cro/C1-type_HTH"/>
</dbReference>
<reference evidence="2 3" key="1">
    <citation type="journal article" date="2011" name="Front. Microbiol.">
        <title>Genomic signatures of strain selection and enhancement in Bacillus atrophaeus var. globigii, a historical biowarfare simulant.</title>
        <authorList>
            <person name="Gibbons H.S."/>
            <person name="Broomall S.M."/>
            <person name="McNew L.A."/>
            <person name="Daligault H."/>
            <person name="Chapman C."/>
            <person name="Bruce D."/>
            <person name="Karavis M."/>
            <person name="Krepps M."/>
            <person name="McGregor P.A."/>
            <person name="Hong C."/>
            <person name="Park K.H."/>
            <person name="Akmal A."/>
            <person name="Feldman A."/>
            <person name="Lin J.S."/>
            <person name="Chang W.E."/>
            <person name="Higgs B.W."/>
            <person name="Demirev P."/>
            <person name="Lindquist J."/>
            <person name="Liem A."/>
            <person name="Fochler E."/>
            <person name="Read T.D."/>
            <person name="Tapia R."/>
            <person name="Johnson S."/>
            <person name="Bishop-Lilly K.A."/>
            <person name="Detter C."/>
            <person name="Han C."/>
            <person name="Sozhamannan S."/>
            <person name="Rosenzweig C.N."/>
            <person name="Skowronski E.W."/>
        </authorList>
    </citation>
    <scope>NUCLEOTIDE SEQUENCE [LARGE SCALE GENOMIC DNA]</scope>
    <source>
        <strain evidence="2 3">TPS4-2</strain>
    </source>
</reference>
<feature type="domain" description="HTH cro/C1-type" evidence="1">
    <location>
        <begin position="19"/>
        <end position="71"/>
    </location>
</feature>
<evidence type="ECO:0000313" key="2">
    <source>
        <dbReference type="EMBL" id="RUO60688.1"/>
    </source>
</evidence>
<dbReference type="EMBL" id="PIQA01000014">
    <property type="protein sequence ID" value="RUO60688.1"/>
    <property type="molecule type" value="Genomic_DNA"/>
</dbReference>
<organism evidence="2 3">
    <name type="scientific">Idiomarina piscisalsi</name>
    <dbReference type="NCBI Taxonomy" id="1096243"/>
    <lineage>
        <taxon>Bacteria</taxon>
        <taxon>Pseudomonadati</taxon>
        <taxon>Pseudomonadota</taxon>
        <taxon>Gammaproteobacteria</taxon>
        <taxon>Alteromonadales</taxon>
        <taxon>Idiomarinaceae</taxon>
        <taxon>Idiomarina</taxon>
    </lineage>
</organism>
<protein>
    <submittedName>
        <fullName evidence="2">Transcriptional regulator</fullName>
    </submittedName>
</protein>
<proteinExistence type="predicted"/>
<sequence>MTLQLNTAFDTQLDLKRYIKQCRKAQKLSVEALADKSGVPYGTIRKFESTGNISLRQFLMLVEALGDLNKLREFLKQEENPKTIEEVLNNA</sequence>
<evidence type="ECO:0000313" key="3">
    <source>
        <dbReference type="Proteomes" id="UP000288361"/>
    </source>
</evidence>
<dbReference type="AlphaFoldDB" id="A0A432YIC8"/>
<dbReference type="RefSeq" id="WP_126752924.1">
    <property type="nucleotide sequence ID" value="NZ_JBHUMT010000013.1"/>
</dbReference>
<evidence type="ECO:0000259" key="1">
    <source>
        <dbReference type="PROSITE" id="PS50943"/>
    </source>
</evidence>
<dbReference type="SMART" id="SM00530">
    <property type="entry name" value="HTH_XRE"/>
    <property type="match status" value="1"/>
</dbReference>
<name>A0A432YIC8_9GAMM</name>